<evidence type="ECO:0000313" key="2">
    <source>
        <dbReference type="Proteomes" id="UP000003294"/>
    </source>
</evidence>
<reference evidence="1 2" key="1">
    <citation type="submission" date="2009-10" db="EMBL/GenBank/DDBJ databases">
        <authorList>
            <person name="Weinstock G."/>
            <person name="Sodergren E."/>
            <person name="Clifton S."/>
            <person name="Fulton L."/>
            <person name="Fulton B."/>
            <person name="Courtney L."/>
            <person name="Fronick C."/>
            <person name="Harrison M."/>
            <person name="Strong C."/>
            <person name="Farmer C."/>
            <person name="Delahaunty K."/>
            <person name="Markovic C."/>
            <person name="Hall O."/>
            <person name="Minx P."/>
            <person name="Tomlinson C."/>
            <person name="Mitreva M."/>
            <person name="Nelson J."/>
            <person name="Hou S."/>
            <person name="Wollam A."/>
            <person name="Pepin K.H."/>
            <person name="Johnson M."/>
            <person name="Bhonagiri V."/>
            <person name="Nash W.E."/>
            <person name="Warren W."/>
            <person name="Chinwalla A."/>
            <person name="Mardis E.R."/>
            <person name="Wilson R.K."/>
        </authorList>
    </citation>
    <scope>NUCLEOTIDE SEQUENCE [LARGE SCALE GENOMIC DNA]</scope>
    <source>
        <strain evidence="1 2">ATCC 14685</strain>
    </source>
</reference>
<dbReference type="EMBL" id="ACDY02000004">
    <property type="protein sequence ID" value="EEZ72054.1"/>
    <property type="molecule type" value="Genomic_DNA"/>
</dbReference>
<evidence type="ECO:0000313" key="1">
    <source>
        <dbReference type="EMBL" id="EEZ72054.1"/>
    </source>
</evidence>
<dbReference type="STRING" id="546262.NEICINOT_03890"/>
<dbReference type="AlphaFoldDB" id="D0W2K7"/>
<comment type="caution">
    <text evidence="1">The sequence shown here is derived from an EMBL/GenBank/DDBJ whole genome shotgun (WGS) entry which is preliminary data.</text>
</comment>
<accession>D0W2K7</accession>
<sequence>MPSETFSDGICILRQNEHSPLPAHAVQTRTIPAAANRFICAISCR</sequence>
<proteinExistence type="predicted"/>
<protein>
    <submittedName>
        <fullName evidence="1">Uncharacterized protein</fullName>
    </submittedName>
</protein>
<organism evidence="1 2">
    <name type="scientific">Neisseria cinerea ATCC 14685</name>
    <dbReference type="NCBI Taxonomy" id="546262"/>
    <lineage>
        <taxon>Bacteria</taxon>
        <taxon>Pseudomonadati</taxon>
        <taxon>Pseudomonadota</taxon>
        <taxon>Betaproteobacteria</taxon>
        <taxon>Neisseriales</taxon>
        <taxon>Neisseriaceae</taxon>
        <taxon>Neisseria</taxon>
    </lineage>
</organism>
<gene>
    <name evidence="1" type="ORF">NEICINOT_03890</name>
</gene>
<dbReference type="Proteomes" id="UP000003294">
    <property type="component" value="Unassembled WGS sequence"/>
</dbReference>
<name>D0W2K7_NEICI</name>